<dbReference type="EMBL" id="JADEWN010000004">
    <property type="protein sequence ID" value="MBE9189278.1"/>
    <property type="molecule type" value="Genomic_DNA"/>
</dbReference>
<evidence type="ECO:0000313" key="3">
    <source>
        <dbReference type="Proteomes" id="UP000651156"/>
    </source>
</evidence>
<accession>A0ABR9UPI3</accession>
<proteinExistence type="predicted"/>
<keyword evidence="1" id="KW-0812">Transmembrane</keyword>
<evidence type="ECO:0000313" key="2">
    <source>
        <dbReference type="EMBL" id="MBE9189278.1"/>
    </source>
</evidence>
<keyword evidence="1" id="KW-0472">Membrane</keyword>
<sequence>MQWSLIVILTTTLVMGMIFGVAGGLRGWEIETKTISNQGIWRSIANAGIVGLAGGIIGGILFDPAFWSLEARNAIVAGGAGVAFELLFGLILGGVVKLAYVILAYALSYTTKI</sequence>
<organism evidence="2 3">
    <name type="scientific">Gloeocapsopsis crepidinum LEGE 06123</name>
    <dbReference type="NCBI Taxonomy" id="588587"/>
    <lineage>
        <taxon>Bacteria</taxon>
        <taxon>Bacillati</taxon>
        <taxon>Cyanobacteriota</taxon>
        <taxon>Cyanophyceae</taxon>
        <taxon>Oscillatoriophycideae</taxon>
        <taxon>Chroococcales</taxon>
        <taxon>Chroococcaceae</taxon>
        <taxon>Gloeocapsopsis</taxon>
    </lineage>
</organism>
<gene>
    <name evidence="2" type="ORF">IQ230_02615</name>
</gene>
<reference evidence="2 3" key="1">
    <citation type="submission" date="2020-10" db="EMBL/GenBank/DDBJ databases">
        <authorList>
            <person name="Castelo-Branco R."/>
            <person name="Eusebio N."/>
            <person name="Adriana R."/>
            <person name="Vieira A."/>
            <person name="Brugerolle De Fraissinette N."/>
            <person name="Rezende De Castro R."/>
            <person name="Schneider M.P."/>
            <person name="Vasconcelos V."/>
            <person name="Leao P.N."/>
        </authorList>
    </citation>
    <scope>NUCLEOTIDE SEQUENCE [LARGE SCALE GENOMIC DNA]</scope>
    <source>
        <strain evidence="2 3">LEGE 06123</strain>
    </source>
</reference>
<comment type="caution">
    <text evidence="2">The sequence shown here is derived from an EMBL/GenBank/DDBJ whole genome shotgun (WGS) entry which is preliminary data.</text>
</comment>
<protein>
    <submittedName>
        <fullName evidence="2">Uncharacterized protein</fullName>
    </submittedName>
</protein>
<feature type="transmembrane region" description="Helical" evidence="1">
    <location>
        <begin position="40"/>
        <end position="62"/>
    </location>
</feature>
<evidence type="ECO:0000256" key="1">
    <source>
        <dbReference type="SAM" id="Phobius"/>
    </source>
</evidence>
<feature type="transmembrane region" description="Helical" evidence="1">
    <location>
        <begin position="82"/>
        <end position="107"/>
    </location>
</feature>
<feature type="transmembrane region" description="Helical" evidence="1">
    <location>
        <begin position="6"/>
        <end position="28"/>
    </location>
</feature>
<name>A0ABR9UPI3_9CHRO</name>
<dbReference type="RefSeq" id="WP_193930498.1">
    <property type="nucleotide sequence ID" value="NZ_CAWPMZ010000085.1"/>
</dbReference>
<keyword evidence="1" id="KW-1133">Transmembrane helix</keyword>
<keyword evidence="3" id="KW-1185">Reference proteome</keyword>
<dbReference type="Proteomes" id="UP000651156">
    <property type="component" value="Unassembled WGS sequence"/>
</dbReference>